<keyword evidence="14" id="KW-1133">Transmembrane helix</keyword>
<dbReference type="GO" id="GO:0009244">
    <property type="term" value="P:lipopolysaccharide core region biosynthetic process"/>
    <property type="evidence" value="ECO:0007669"/>
    <property type="project" value="TreeGrafter"/>
</dbReference>
<evidence type="ECO:0000256" key="13">
    <source>
        <dbReference type="HAMAP-Rule" id="MF_00409"/>
    </source>
</evidence>
<dbReference type="EMBL" id="CP041166">
    <property type="protein sequence ID" value="QFR43088.1"/>
    <property type="molecule type" value="Genomic_DNA"/>
</dbReference>
<sequence>MKKKVIFWVEEYFYNPSFTQKLLSILLLPLSWIYCFAMFLRFKSKKSEDLGVDVISVGNLSVGGSGKTPFVTALASRYKDAAVVLRGYGRKSNGLVVVSNDGEILCDVDRSGDEAMIYAHKLPNIKVIVSEDRKKGILKAKELGAKIVFLDDAYSKHEIKKLDILIDIESKNSSCIPSGPFRERLWSSKEALLVKEEIDFTRVVELKNKSDKMSLVTAIARPKRLDVYLPEVLSKNYFEDHHAFTKDEVLAILQRDNADSILVTYKDFVKLEQFDIPLSLLDLKVTIDKKIFEIVDNYRGK</sequence>
<dbReference type="GO" id="GO:0005524">
    <property type="term" value="F:ATP binding"/>
    <property type="evidence" value="ECO:0007669"/>
    <property type="project" value="UniProtKB-UniRule"/>
</dbReference>
<evidence type="ECO:0000256" key="5">
    <source>
        <dbReference type="ARBA" id="ARBA00022516"/>
    </source>
</evidence>
<keyword evidence="14" id="KW-0472">Membrane</keyword>
<gene>
    <name evidence="13" type="primary">lpxK</name>
    <name evidence="15" type="ORF">FJR47_03880</name>
</gene>
<dbReference type="PANTHER" id="PTHR42724">
    <property type="entry name" value="TETRAACYLDISACCHARIDE 4'-KINASE"/>
    <property type="match status" value="1"/>
</dbReference>
<evidence type="ECO:0000313" key="16">
    <source>
        <dbReference type="Proteomes" id="UP000326061"/>
    </source>
</evidence>
<feature type="transmembrane region" description="Helical" evidence="14">
    <location>
        <begin position="22"/>
        <end position="40"/>
    </location>
</feature>
<dbReference type="NCBIfam" id="NF001892">
    <property type="entry name" value="PRK00652.1-5"/>
    <property type="match status" value="1"/>
</dbReference>
<dbReference type="PANTHER" id="PTHR42724:SF1">
    <property type="entry name" value="TETRAACYLDISACCHARIDE 4'-KINASE, MITOCHONDRIAL-RELATED"/>
    <property type="match status" value="1"/>
</dbReference>
<dbReference type="KEGG" id="suln:FJR47_03880"/>
<evidence type="ECO:0000256" key="9">
    <source>
        <dbReference type="ARBA" id="ARBA00022777"/>
    </source>
</evidence>
<evidence type="ECO:0000256" key="7">
    <source>
        <dbReference type="ARBA" id="ARBA00022679"/>
    </source>
</evidence>
<comment type="similarity">
    <text evidence="13">Belongs to the LpxK family.</text>
</comment>
<dbReference type="HAMAP" id="MF_00409">
    <property type="entry name" value="LpxK"/>
    <property type="match status" value="1"/>
</dbReference>
<reference evidence="16" key="1">
    <citation type="submission" date="2019-06" db="EMBL/GenBank/DDBJ databases">
        <title>Sulfurimonas gotlandica sp. nov., a chemoautotrophic and psychrotolerant epsilonproteobacterium isolated from a pelagic redoxcline, and an emended description of the genus Sulfurimonas.</title>
        <authorList>
            <person name="Wang S."/>
            <person name="Jiang L."/>
            <person name="Shao Z."/>
        </authorList>
    </citation>
    <scope>NUCLEOTIDE SEQUENCE [LARGE SCALE GENOMIC DNA]</scope>
    <source>
        <strain evidence="16">1-1N</strain>
    </source>
</reference>
<name>A0AAJ4DME4_9BACT</name>
<keyword evidence="10 13" id="KW-0067">ATP-binding</keyword>
<dbReference type="GO" id="GO:0009245">
    <property type="term" value="P:lipid A biosynthetic process"/>
    <property type="evidence" value="ECO:0007669"/>
    <property type="project" value="UniProtKB-UniRule"/>
</dbReference>
<evidence type="ECO:0000256" key="10">
    <source>
        <dbReference type="ARBA" id="ARBA00022840"/>
    </source>
</evidence>
<evidence type="ECO:0000256" key="14">
    <source>
        <dbReference type="SAM" id="Phobius"/>
    </source>
</evidence>
<keyword evidence="11 13" id="KW-0443">Lipid metabolism</keyword>
<dbReference type="AlphaFoldDB" id="A0AAJ4DME4"/>
<dbReference type="GO" id="GO:0009029">
    <property type="term" value="F:lipid-A 4'-kinase activity"/>
    <property type="evidence" value="ECO:0007669"/>
    <property type="project" value="UniProtKB-UniRule"/>
</dbReference>
<feature type="binding site" evidence="13">
    <location>
        <begin position="61"/>
        <end position="68"/>
    </location>
    <ligand>
        <name>ATP</name>
        <dbReference type="ChEBI" id="CHEBI:30616"/>
    </ligand>
</feature>
<keyword evidence="14" id="KW-0812">Transmembrane</keyword>
<comment type="function">
    <text evidence="1 13">Transfers the gamma-phosphate of ATP to the 4'-position of a tetraacyldisaccharide 1-phosphate intermediate (termed DS-1-P) to form tetraacyldisaccharide 1,4'-bis-phosphate (lipid IVA).</text>
</comment>
<keyword evidence="8 13" id="KW-0547">Nucleotide-binding</keyword>
<evidence type="ECO:0000256" key="8">
    <source>
        <dbReference type="ARBA" id="ARBA00022741"/>
    </source>
</evidence>
<evidence type="ECO:0000256" key="2">
    <source>
        <dbReference type="ARBA" id="ARBA00004870"/>
    </source>
</evidence>
<evidence type="ECO:0000256" key="12">
    <source>
        <dbReference type="ARBA" id="ARBA00029757"/>
    </source>
</evidence>
<protein>
    <recommendedName>
        <fullName evidence="4 13">Tetraacyldisaccharide 4'-kinase</fullName>
        <ecNumber evidence="3 13">2.7.1.130</ecNumber>
    </recommendedName>
    <alternativeName>
        <fullName evidence="12 13">Lipid A 4'-kinase</fullName>
    </alternativeName>
</protein>
<comment type="pathway">
    <text evidence="2 13">Glycolipid biosynthesis; lipid IV(A) biosynthesis; lipid IV(A) from (3R)-3-hydroxytetradecanoyl-[acyl-carrier-protein] and UDP-N-acetyl-alpha-D-glucosamine: step 6/6.</text>
</comment>
<evidence type="ECO:0000256" key="4">
    <source>
        <dbReference type="ARBA" id="ARBA00016436"/>
    </source>
</evidence>
<keyword evidence="6 13" id="KW-0441">Lipid A biosynthesis</keyword>
<evidence type="ECO:0000256" key="6">
    <source>
        <dbReference type="ARBA" id="ARBA00022556"/>
    </source>
</evidence>
<comment type="catalytic activity">
    <reaction evidence="13">
        <text>a lipid A disaccharide + ATP = a lipid IVA + ADP + H(+)</text>
        <dbReference type="Rhea" id="RHEA:67840"/>
        <dbReference type="ChEBI" id="CHEBI:15378"/>
        <dbReference type="ChEBI" id="CHEBI:30616"/>
        <dbReference type="ChEBI" id="CHEBI:176343"/>
        <dbReference type="ChEBI" id="CHEBI:176425"/>
        <dbReference type="ChEBI" id="CHEBI:456216"/>
        <dbReference type="EC" id="2.7.1.130"/>
    </reaction>
</comment>
<evidence type="ECO:0000256" key="1">
    <source>
        <dbReference type="ARBA" id="ARBA00002274"/>
    </source>
</evidence>
<keyword evidence="16" id="KW-1185">Reference proteome</keyword>
<evidence type="ECO:0000313" key="15">
    <source>
        <dbReference type="EMBL" id="QFR43088.1"/>
    </source>
</evidence>
<evidence type="ECO:0000256" key="3">
    <source>
        <dbReference type="ARBA" id="ARBA00012071"/>
    </source>
</evidence>
<dbReference type="EC" id="2.7.1.130" evidence="3 13"/>
<keyword evidence="5 13" id="KW-0444">Lipid biosynthesis</keyword>
<dbReference type="NCBIfam" id="TIGR00682">
    <property type="entry name" value="lpxK"/>
    <property type="match status" value="1"/>
</dbReference>
<accession>A0AAJ4DME4</accession>
<proteinExistence type="inferred from homology"/>
<dbReference type="Proteomes" id="UP000326061">
    <property type="component" value="Chromosome"/>
</dbReference>
<keyword evidence="9 13" id="KW-0418">Kinase</keyword>
<dbReference type="Pfam" id="PF02606">
    <property type="entry name" value="LpxK"/>
    <property type="match status" value="1"/>
</dbReference>
<evidence type="ECO:0000256" key="11">
    <source>
        <dbReference type="ARBA" id="ARBA00023098"/>
    </source>
</evidence>
<keyword evidence="7 13" id="KW-0808">Transferase</keyword>
<dbReference type="InterPro" id="IPR003758">
    <property type="entry name" value="LpxK"/>
</dbReference>
<dbReference type="GO" id="GO:0005886">
    <property type="term" value="C:plasma membrane"/>
    <property type="evidence" value="ECO:0007669"/>
    <property type="project" value="TreeGrafter"/>
</dbReference>
<dbReference type="RefSeq" id="WP_152299151.1">
    <property type="nucleotide sequence ID" value="NZ_CP041166.1"/>
</dbReference>
<organism evidence="15 16">
    <name type="scientific">Sulfurimonas xiamenensis</name>
    <dbReference type="NCBI Taxonomy" id="2590021"/>
    <lineage>
        <taxon>Bacteria</taxon>
        <taxon>Pseudomonadati</taxon>
        <taxon>Campylobacterota</taxon>
        <taxon>Epsilonproteobacteria</taxon>
        <taxon>Campylobacterales</taxon>
        <taxon>Sulfurimonadaceae</taxon>
        <taxon>Sulfurimonas</taxon>
    </lineage>
</organism>